<reference evidence="2 3" key="1">
    <citation type="submission" date="2019-11" db="EMBL/GenBank/DDBJ databases">
        <title>Whole genome sequence of Oryza granulata.</title>
        <authorList>
            <person name="Li W."/>
        </authorList>
    </citation>
    <scope>NUCLEOTIDE SEQUENCE [LARGE SCALE GENOMIC DNA]</scope>
    <source>
        <strain evidence="3">cv. Menghai</strain>
        <tissue evidence="2">Leaf</tissue>
    </source>
</reference>
<dbReference type="AlphaFoldDB" id="A0A6G1D2F2"/>
<feature type="region of interest" description="Disordered" evidence="1">
    <location>
        <begin position="1"/>
        <end position="89"/>
    </location>
</feature>
<dbReference type="Proteomes" id="UP000479710">
    <property type="component" value="Unassembled WGS sequence"/>
</dbReference>
<evidence type="ECO:0000313" key="2">
    <source>
        <dbReference type="EMBL" id="KAF0906576.1"/>
    </source>
</evidence>
<dbReference type="EMBL" id="SPHZ02000007">
    <property type="protein sequence ID" value="KAF0906576.1"/>
    <property type="molecule type" value="Genomic_DNA"/>
</dbReference>
<evidence type="ECO:0000313" key="3">
    <source>
        <dbReference type="Proteomes" id="UP000479710"/>
    </source>
</evidence>
<evidence type="ECO:0000256" key="1">
    <source>
        <dbReference type="SAM" id="MobiDB-lite"/>
    </source>
</evidence>
<keyword evidence="3" id="KW-1185">Reference proteome</keyword>
<gene>
    <name evidence="2" type="ORF">E2562_012029</name>
</gene>
<protein>
    <submittedName>
        <fullName evidence="2">Uncharacterized protein</fullName>
    </submittedName>
</protein>
<feature type="compositionally biased region" description="Low complexity" evidence="1">
    <location>
        <begin position="24"/>
        <end position="37"/>
    </location>
</feature>
<organism evidence="2 3">
    <name type="scientific">Oryza meyeriana var. granulata</name>
    <dbReference type="NCBI Taxonomy" id="110450"/>
    <lineage>
        <taxon>Eukaryota</taxon>
        <taxon>Viridiplantae</taxon>
        <taxon>Streptophyta</taxon>
        <taxon>Embryophyta</taxon>
        <taxon>Tracheophyta</taxon>
        <taxon>Spermatophyta</taxon>
        <taxon>Magnoliopsida</taxon>
        <taxon>Liliopsida</taxon>
        <taxon>Poales</taxon>
        <taxon>Poaceae</taxon>
        <taxon>BOP clade</taxon>
        <taxon>Oryzoideae</taxon>
        <taxon>Oryzeae</taxon>
        <taxon>Oryzinae</taxon>
        <taxon>Oryza</taxon>
        <taxon>Oryza meyeriana</taxon>
    </lineage>
</organism>
<name>A0A6G1D2F2_9ORYZ</name>
<proteinExistence type="predicted"/>
<sequence>MTTRLWGGRYDDDDKATGSVTALGRRGQTRQARGRTAVLVDREEEEKRKVVPRLTNSSSSVPPPSTRRKEKTAAATRALDDGGGTANGITTMRRQRTRGAQQQGDGVSTCVKDKKALALLFIEEGDREPGEEGSPEVAKWIMLMKSVMPK</sequence>
<accession>A0A6G1D2F2</accession>
<comment type="caution">
    <text evidence="2">The sequence shown here is derived from an EMBL/GenBank/DDBJ whole genome shotgun (WGS) entry which is preliminary data.</text>
</comment>